<evidence type="ECO:0000259" key="6">
    <source>
        <dbReference type="PROSITE" id="PS50975"/>
    </source>
</evidence>
<dbReference type="PROSITE" id="PS50979">
    <property type="entry name" value="BC"/>
    <property type="match status" value="1"/>
</dbReference>
<evidence type="ECO:0000313" key="9">
    <source>
        <dbReference type="Proteomes" id="UP000030826"/>
    </source>
</evidence>
<dbReference type="STRING" id="370622.LA66_17160"/>
<gene>
    <name evidence="8" type="ORF">LA66_17160</name>
</gene>
<accession>A0A0B1Q2R0</accession>
<evidence type="ECO:0000256" key="5">
    <source>
        <dbReference type="PROSITE-ProRule" id="PRU00409"/>
    </source>
</evidence>
<dbReference type="InterPro" id="IPR050856">
    <property type="entry name" value="Biotin_carboxylase_complex"/>
</dbReference>
<dbReference type="PROSITE" id="PS00867">
    <property type="entry name" value="CPSASE_2"/>
    <property type="match status" value="1"/>
</dbReference>
<dbReference type="InterPro" id="IPR005481">
    <property type="entry name" value="BC-like_N"/>
</dbReference>
<dbReference type="PANTHER" id="PTHR18866">
    <property type="entry name" value="CARBOXYLASE:PYRUVATE/ACETYL-COA/PROPIONYL-COA CARBOXYLASE"/>
    <property type="match status" value="1"/>
</dbReference>
<protein>
    <submittedName>
        <fullName evidence="8">Acetyl-CoA carboxylase</fullName>
    </submittedName>
</protein>
<dbReference type="SUPFAM" id="SSF51246">
    <property type="entry name" value="Rudiment single hybrid motif"/>
    <property type="match status" value="1"/>
</dbReference>
<dbReference type="PROSITE" id="PS50975">
    <property type="entry name" value="ATP_GRASP"/>
    <property type="match status" value="1"/>
</dbReference>
<dbReference type="InterPro" id="IPR011761">
    <property type="entry name" value="ATP-grasp"/>
</dbReference>
<dbReference type="SMART" id="SM00878">
    <property type="entry name" value="Biotin_carb_C"/>
    <property type="match status" value="1"/>
</dbReference>
<evidence type="ECO:0000313" key="8">
    <source>
        <dbReference type="EMBL" id="KHJ53656.1"/>
    </source>
</evidence>
<keyword evidence="2 5" id="KW-0547">Nucleotide-binding</keyword>
<keyword evidence="3 5" id="KW-0067">ATP-binding</keyword>
<dbReference type="RefSeq" id="WP_039195160.1">
    <property type="nucleotide sequence ID" value="NZ_JRFJ01000005.1"/>
</dbReference>
<organism evidence="8 9">
    <name type="scientific">Aureimonas altamirensis</name>
    <dbReference type="NCBI Taxonomy" id="370622"/>
    <lineage>
        <taxon>Bacteria</taxon>
        <taxon>Pseudomonadati</taxon>
        <taxon>Pseudomonadota</taxon>
        <taxon>Alphaproteobacteria</taxon>
        <taxon>Hyphomicrobiales</taxon>
        <taxon>Aurantimonadaceae</taxon>
        <taxon>Aureimonas</taxon>
    </lineage>
</organism>
<dbReference type="PROSITE" id="PS00866">
    <property type="entry name" value="CPSASE_1"/>
    <property type="match status" value="1"/>
</dbReference>
<dbReference type="Pfam" id="PF00289">
    <property type="entry name" value="Biotin_carb_N"/>
    <property type="match status" value="1"/>
</dbReference>
<dbReference type="Pfam" id="PF02785">
    <property type="entry name" value="Biotin_carb_C"/>
    <property type="match status" value="1"/>
</dbReference>
<evidence type="ECO:0000256" key="1">
    <source>
        <dbReference type="ARBA" id="ARBA00022598"/>
    </source>
</evidence>
<dbReference type="InterPro" id="IPR005482">
    <property type="entry name" value="Biotin_COase_C"/>
</dbReference>
<keyword evidence="4" id="KW-0092">Biotin</keyword>
<dbReference type="Pfam" id="PF02786">
    <property type="entry name" value="CPSase_L_D2"/>
    <property type="match status" value="1"/>
</dbReference>
<comment type="caution">
    <text evidence="8">The sequence shown here is derived from an EMBL/GenBank/DDBJ whole genome shotgun (WGS) entry which is preliminary data.</text>
</comment>
<evidence type="ECO:0000259" key="7">
    <source>
        <dbReference type="PROSITE" id="PS50979"/>
    </source>
</evidence>
<dbReference type="InterPro" id="IPR011054">
    <property type="entry name" value="Rudment_hybrid_motif"/>
</dbReference>
<dbReference type="InterPro" id="IPR005479">
    <property type="entry name" value="CPAse_ATP-bd"/>
</dbReference>
<dbReference type="Gene3D" id="3.30.470.20">
    <property type="entry name" value="ATP-grasp fold, B domain"/>
    <property type="match status" value="1"/>
</dbReference>
<dbReference type="Proteomes" id="UP000030826">
    <property type="component" value="Unassembled WGS sequence"/>
</dbReference>
<dbReference type="InterPro" id="IPR011764">
    <property type="entry name" value="Biotin_carboxylation_dom"/>
</dbReference>
<reference evidence="8 9" key="1">
    <citation type="submission" date="2014-09" db="EMBL/GenBank/DDBJ databases">
        <title>Isolation and characterization of Aurantimonas altamirensis ON-56566 from clinical sample following a dog bite.</title>
        <authorList>
            <person name="Eshaghi A."/>
            <person name="Li A."/>
            <person name="Shahinas D."/>
            <person name="Bahn P."/>
            <person name="Kus J.V."/>
            <person name="Patel S.N."/>
        </authorList>
    </citation>
    <scope>NUCLEOTIDE SEQUENCE [LARGE SCALE GENOMIC DNA]</scope>
    <source>
        <strain evidence="8 9">ON-56566</strain>
    </source>
</reference>
<dbReference type="SUPFAM" id="SSF56059">
    <property type="entry name" value="Glutathione synthetase ATP-binding domain-like"/>
    <property type="match status" value="1"/>
</dbReference>
<dbReference type="OrthoDB" id="9763189at2"/>
<feature type="domain" description="ATP-grasp" evidence="6">
    <location>
        <begin position="122"/>
        <end position="321"/>
    </location>
</feature>
<dbReference type="EMBL" id="JRFJ01000005">
    <property type="protein sequence ID" value="KHJ53656.1"/>
    <property type="molecule type" value="Genomic_DNA"/>
</dbReference>
<evidence type="ECO:0000256" key="2">
    <source>
        <dbReference type="ARBA" id="ARBA00022741"/>
    </source>
</evidence>
<dbReference type="SUPFAM" id="SSF52440">
    <property type="entry name" value="PreATP-grasp domain"/>
    <property type="match status" value="1"/>
</dbReference>
<evidence type="ECO:0000256" key="4">
    <source>
        <dbReference type="ARBA" id="ARBA00023267"/>
    </source>
</evidence>
<feature type="domain" description="Biotin carboxylation" evidence="7">
    <location>
        <begin position="3"/>
        <end position="451"/>
    </location>
</feature>
<dbReference type="FunFam" id="3.40.50.20:FF:000010">
    <property type="entry name" value="Propionyl-CoA carboxylase subunit alpha"/>
    <property type="match status" value="1"/>
</dbReference>
<dbReference type="PANTHER" id="PTHR18866:SF33">
    <property type="entry name" value="METHYLCROTONOYL-COA CARBOXYLASE SUBUNIT ALPHA, MITOCHONDRIAL-RELATED"/>
    <property type="match status" value="1"/>
</dbReference>
<dbReference type="FunFam" id="3.30.470.20:FF:000028">
    <property type="entry name" value="Methylcrotonoyl-CoA carboxylase subunit alpha, mitochondrial"/>
    <property type="match status" value="1"/>
</dbReference>
<dbReference type="InterPro" id="IPR016185">
    <property type="entry name" value="PreATP-grasp_dom_sf"/>
</dbReference>
<sequence length="456" mass="49272">MKTIKKLLVANRGEIALRVFRTCRHLGIASVAVFSEADDAAAHVLGADEAVPVGPPSARDSYLRCDKIIEAALERGADAIHPGYGFLSENADFADAVAAAGLVWVGPDPDTIRAMGDKQRARDIAVRAAVPVVPGSRRFEPGDNSGLEEAAAAVGFPLLVKAAGGGGGIGMKRLETPDGLAEVVAATQSMAAKSFGNGAVFLERFVPKARHIEIQVFGFGNGEAVHLFERDCSLQRRFQKVIEESPAPGLPETVRRKMAQAAVDLCRATRYRGAGTVEFIVDSATFEFFFLEMNTRIQVEHPVTEMVTGVDLVAWQIELAQGTLAPMQQSAIQVRGHAIECRLYAENPERMFMPSPGPLTLFRLPQEGTFLRVDTGYREGDTVTPFYDPMIAKIIVWGETRESARNAAVAAMRSTEVQGIRTNRDFLIACLSDPDFSAGDVHTGFIESAKDRLLAA</sequence>
<keyword evidence="1" id="KW-0436">Ligase</keyword>
<dbReference type="GO" id="GO:0046872">
    <property type="term" value="F:metal ion binding"/>
    <property type="evidence" value="ECO:0007669"/>
    <property type="project" value="InterPro"/>
</dbReference>
<dbReference type="GO" id="GO:0004485">
    <property type="term" value="F:methylcrotonoyl-CoA carboxylase activity"/>
    <property type="evidence" value="ECO:0007669"/>
    <property type="project" value="TreeGrafter"/>
</dbReference>
<name>A0A0B1Q2R0_9HYPH</name>
<evidence type="ECO:0000256" key="3">
    <source>
        <dbReference type="ARBA" id="ARBA00022840"/>
    </source>
</evidence>
<dbReference type="GO" id="GO:0005524">
    <property type="term" value="F:ATP binding"/>
    <property type="evidence" value="ECO:0007669"/>
    <property type="project" value="UniProtKB-UniRule"/>
</dbReference>
<proteinExistence type="predicted"/>
<dbReference type="AlphaFoldDB" id="A0A0B1Q2R0"/>